<dbReference type="SMART" id="SM00316">
    <property type="entry name" value="S1"/>
    <property type="match status" value="1"/>
</dbReference>
<dbReference type="Pfam" id="PF20833">
    <property type="entry name" value="RNase_E_G_Thio"/>
    <property type="match status" value="1"/>
</dbReference>
<evidence type="ECO:0000256" key="9">
    <source>
        <dbReference type="ARBA" id="ARBA00022694"/>
    </source>
</evidence>
<evidence type="ECO:0000256" key="3">
    <source>
        <dbReference type="ARBA" id="ARBA00005663"/>
    </source>
</evidence>
<evidence type="ECO:0000256" key="11">
    <source>
        <dbReference type="ARBA" id="ARBA00022723"/>
    </source>
</evidence>
<feature type="compositionally biased region" description="Polar residues" evidence="18">
    <location>
        <begin position="814"/>
        <end position="838"/>
    </location>
</feature>
<evidence type="ECO:0000256" key="16">
    <source>
        <dbReference type="ARBA" id="ARBA00022884"/>
    </source>
</evidence>
<dbReference type="PANTHER" id="PTHR30001:SF1">
    <property type="entry name" value="RIBONUCLEASE E_G-LIKE PROTEIN, CHLOROPLASTIC"/>
    <property type="match status" value="1"/>
</dbReference>
<keyword evidence="7" id="KW-0997">Cell inner membrane</keyword>
<dbReference type="GO" id="GO:0046872">
    <property type="term" value="F:metal ion binding"/>
    <property type="evidence" value="ECO:0007669"/>
    <property type="project" value="UniProtKB-KW"/>
</dbReference>
<sequence>MKRMLINSTQPEEVRVAVVDGQKLYDLDIENRSREQKKGSIYTAKITRVEPSLEAAFVDFGADRHGFLPFKEISRTYFNKPSTPNQGRVNIQDVIKEGQECLIQVEKEERGNKGAALSTFMSLAGRYMVLMPNNPRAGGISRRIEGEDRDSLKDAMSALEFPEGMGVIIRTAGVDKSASELQWDLDYLLQLWEAIQRAEKENRAPSLIYQETNVIVRTIRDNLREDIGEVLIDSEDAYKEAVEFIEEVMPNYRDRIKLYVDSTPLFSRYQIESQIESAFQHEVKLPSGGSVVIDPTEALVSIDINSARATKGSDIEDTALTTNLEAAEEVARQLRIRDVGGLIVIDFIDMLVPRNQRAVENRMREALETDRARTQLGRISRFGLFEMSRQRLRPSLEEITSEVCPRCSGQGRIRDVESLSFAILRIMEEESLKERSSTVRAVVPLNIAAYLLNEKRTDVAEIEARTTTHLVIVPNASFETPNYEVQRIRDDDVNDAGEVRSYTLADTVTEVEMPRGRERPQPSREQAAVTALEPSSPRPSPPSRPRPRKNEQSRDSRPSIFQRFLRSLFSTGEEEQTNSTGAKKETQRSRHAASPSRANAHDRNRGRNPKGTDTRARQQRENRDEDRHDRGSPNRSNSRAQRQSDRARPSNSRSAKDEQLGGTRQRPDEDSSAYSDRRKPTRAPRGKNSGEKARPSDESAESPLPATASEISDSKRKPRRDRHSADARSEIRSSSAVSNQQSSIDTTNDDPSTDHTPNEINKETDADEVLPQEPQTAPLNTSETRETSNAETITEVDHRSGSTSIGKEVGTELVAQTTPDTTEGIDNSSLARSANDPRNQAPEDERSVIPNGLPDSDSPDLQIRAQEAIDEETDTLPPQDSSGDSGAFSTTQPGDGQDDPVDDTPPVIEQNSLPSDGNNSDEADEQVTRASNDPREIRREKLRKQADNE</sequence>
<evidence type="ECO:0000256" key="14">
    <source>
        <dbReference type="ARBA" id="ARBA00022801"/>
    </source>
</evidence>
<evidence type="ECO:0000256" key="17">
    <source>
        <dbReference type="ARBA" id="ARBA00023136"/>
    </source>
</evidence>
<dbReference type="HAMAP" id="MF_00970">
    <property type="entry name" value="RNase_E"/>
    <property type="match status" value="1"/>
</dbReference>
<proteinExistence type="inferred from homology"/>
<evidence type="ECO:0000256" key="8">
    <source>
        <dbReference type="ARBA" id="ARBA00022552"/>
    </source>
</evidence>
<evidence type="ECO:0000313" key="20">
    <source>
        <dbReference type="EMBL" id="SUZ54634.1"/>
    </source>
</evidence>
<dbReference type="GO" id="GO:0005737">
    <property type="term" value="C:cytoplasm"/>
    <property type="evidence" value="ECO:0007669"/>
    <property type="project" value="UniProtKB-SubCell"/>
</dbReference>
<keyword evidence="10" id="KW-0540">Nuclease</keyword>
<dbReference type="GO" id="GO:0008033">
    <property type="term" value="P:tRNA processing"/>
    <property type="evidence" value="ECO:0007669"/>
    <property type="project" value="UniProtKB-KW"/>
</dbReference>
<protein>
    <recommendedName>
        <fullName evidence="4">Ribonuclease G</fullName>
    </recommendedName>
</protein>
<evidence type="ECO:0000256" key="12">
    <source>
        <dbReference type="ARBA" id="ARBA00022730"/>
    </source>
</evidence>
<evidence type="ECO:0000256" key="18">
    <source>
        <dbReference type="SAM" id="MobiDB-lite"/>
    </source>
</evidence>
<dbReference type="GO" id="GO:0006364">
    <property type="term" value="P:rRNA processing"/>
    <property type="evidence" value="ECO:0007669"/>
    <property type="project" value="UniProtKB-KW"/>
</dbReference>
<feature type="compositionally biased region" description="Basic and acidic residues" evidence="18">
    <location>
        <begin position="512"/>
        <end position="522"/>
    </location>
</feature>
<keyword evidence="12" id="KW-0699">rRNA-binding</keyword>
<evidence type="ECO:0000256" key="5">
    <source>
        <dbReference type="ARBA" id="ARBA00022475"/>
    </source>
</evidence>
<dbReference type="SUPFAM" id="SSF50249">
    <property type="entry name" value="Nucleic acid-binding proteins"/>
    <property type="match status" value="1"/>
</dbReference>
<dbReference type="InterPro" id="IPR012340">
    <property type="entry name" value="NA-bd_OB-fold"/>
</dbReference>
<feature type="compositionally biased region" description="Basic and acidic residues" evidence="18">
    <location>
        <begin position="599"/>
        <end position="632"/>
    </location>
</feature>
<feature type="compositionally biased region" description="Low complexity" evidence="18">
    <location>
        <begin position="733"/>
        <end position="743"/>
    </location>
</feature>
<evidence type="ECO:0000256" key="15">
    <source>
        <dbReference type="ARBA" id="ARBA00022842"/>
    </source>
</evidence>
<dbReference type="PANTHER" id="PTHR30001">
    <property type="entry name" value="RIBONUCLEASE"/>
    <property type="match status" value="1"/>
</dbReference>
<evidence type="ECO:0000256" key="13">
    <source>
        <dbReference type="ARBA" id="ARBA00022759"/>
    </source>
</evidence>
<dbReference type="InterPro" id="IPR004659">
    <property type="entry name" value="RNase_E/G"/>
</dbReference>
<dbReference type="Gene3D" id="3.40.1260.20">
    <property type="entry name" value="Ribonuclease E, catalytic domain"/>
    <property type="match status" value="1"/>
</dbReference>
<feature type="compositionally biased region" description="Basic and acidic residues" evidence="18">
    <location>
        <begin position="688"/>
        <end position="697"/>
    </location>
</feature>
<comment type="similarity">
    <text evidence="3">Belongs to the RNase E/G family. RNase G subfamily.</text>
</comment>
<comment type="subcellular location">
    <subcellularLocation>
        <location evidence="2">Cytoplasm</location>
    </subcellularLocation>
</comment>
<dbReference type="InterPro" id="IPR019307">
    <property type="entry name" value="RNA-bd_AU-1/RNase_E/G"/>
</dbReference>
<dbReference type="Pfam" id="PF00575">
    <property type="entry name" value="S1"/>
    <property type="match status" value="1"/>
</dbReference>
<dbReference type="InterPro" id="IPR003029">
    <property type="entry name" value="S1_domain"/>
</dbReference>
<feature type="compositionally biased region" description="Basic and acidic residues" evidence="18">
    <location>
        <begin position="932"/>
        <end position="949"/>
    </location>
</feature>
<dbReference type="InterPro" id="IPR028878">
    <property type="entry name" value="RNase_E"/>
</dbReference>
<dbReference type="CDD" id="cd04453">
    <property type="entry name" value="S1_RNase_E"/>
    <property type="match status" value="1"/>
</dbReference>
<evidence type="ECO:0000256" key="2">
    <source>
        <dbReference type="ARBA" id="ARBA00004496"/>
    </source>
</evidence>
<dbReference type="InterPro" id="IPR048583">
    <property type="entry name" value="RNase_E_G_thioredoxin-like"/>
</dbReference>
<evidence type="ECO:0000256" key="1">
    <source>
        <dbReference type="ARBA" id="ARBA00001946"/>
    </source>
</evidence>
<feature type="compositionally biased region" description="Basic and acidic residues" evidence="18">
    <location>
        <begin position="642"/>
        <end position="669"/>
    </location>
</feature>
<evidence type="ECO:0000256" key="7">
    <source>
        <dbReference type="ARBA" id="ARBA00022519"/>
    </source>
</evidence>
<dbReference type="AlphaFoldDB" id="A0A381NKI6"/>
<feature type="compositionally biased region" description="Polar residues" evidence="18">
    <location>
        <begin position="773"/>
        <end position="782"/>
    </location>
</feature>
<keyword evidence="6" id="KW-0963">Cytoplasm</keyword>
<keyword evidence="17" id="KW-0472">Membrane</keyword>
<comment type="cofactor">
    <cofactor evidence="1">
        <name>Mg(2+)</name>
        <dbReference type="ChEBI" id="CHEBI:18420"/>
    </cofactor>
</comment>
<evidence type="ECO:0000259" key="19">
    <source>
        <dbReference type="PROSITE" id="PS50126"/>
    </source>
</evidence>
<keyword evidence="5" id="KW-1003">Cell membrane</keyword>
<dbReference type="GO" id="GO:0008995">
    <property type="term" value="F:ribonuclease E activity"/>
    <property type="evidence" value="ECO:0007669"/>
    <property type="project" value="InterPro"/>
</dbReference>
<keyword evidence="14" id="KW-0378">Hydrolase</keyword>
<keyword evidence="8" id="KW-0698">rRNA processing</keyword>
<feature type="domain" description="S1 motif" evidence="19">
    <location>
        <begin position="39"/>
        <end position="120"/>
    </location>
</feature>
<feature type="compositionally biased region" description="Polar residues" evidence="18">
    <location>
        <begin position="876"/>
        <end position="890"/>
    </location>
</feature>
<dbReference type="Gene3D" id="2.40.50.140">
    <property type="entry name" value="Nucleic acid-binding proteins"/>
    <property type="match status" value="1"/>
</dbReference>
<feature type="region of interest" description="Disordered" evidence="18">
    <location>
        <begin position="511"/>
        <end position="949"/>
    </location>
</feature>
<accession>A0A381NKI6</accession>
<gene>
    <name evidence="20" type="ORF">METZ01_LOCUS7488</name>
</gene>
<evidence type="ECO:0000256" key="6">
    <source>
        <dbReference type="ARBA" id="ARBA00022490"/>
    </source>
</evidence>
<feature type="compositionally biased region" description="Basic and acidic residues" evidence="18">
    <location>
        <begin position="752"/>
        <end position="764"/>
    </location>
</feature>
<dbReference type="PROSITE" id="PS50126">
    <property type="entry name" value="S1"/>
    <property type="match status" value="1"/>
</dbReference>
<evidence type="ECO:0000256" key="4">
    <source>
        <dbReference type="ARBA" id="ARBA00017719"/>
    </source>
</evidence>
<feature type="compositionally biased region" description="Basic and acidic residues" evidence="18">
    <location>
        <begin position="548"/>
        <end position="557"/>
    </location>
</feature>
<organism evidence="20">
    <name type="scientific">marine metagenome</name>
    <dbReference type="NCBI Taxonomy" id="408172"/>
    <lineage>
        <taxon>unclassified sequences</taxon>
        <taxon>metagenomes</taxon>
        <taxon>ecological metagenomes</taxon>
    </lineage>
</organism>
<dbReference type="GO" id="GO:0019843">
    <property type="term" value="F:rRNA binding"/>
    <property type="evidence" value="ECO:0007669"/>
    <property type="project" value="UniProtKB-KW"/>
</dbReference>
<feature type="compositionally biased region" description="Polar residues" evidence="18">
    <location>
        <begin position="909"/>
        <end position="918"/>
    </location>
</feature>
<dbReference type="NCBIfam" id="TIGR00757">
    <property type="entry name" value="RNaseEG"/>
    <property type="match status" value="1"/>
</dbReference>
<keyword evidence="13" id="KW-0255">Endonuclease</keyword>
<name>A0A381NKI6_9ZZZZ</name>
<keyword evidence="16" id="KW-0694">RNA-binding</keyword>
<keyword evidence="11" id="KW-0479">Metal-binding</keyword>
<evidence type="ECO:0000256" key="10">
    <source>
        <dbReference type="ARBA" id="ARBA00022722"/>
    </source>
</evidence>
<keyword evidence="9" id="KW-0819">tRNA processing</keyword>
<keyword evidence="15" id="KW-0460">Magnesium</keyword>
<dbReference type="Pfam" id="PF10150">
    <property type="entry name" value="RNase_E_G"/>
    <property type="match status" value="1"/>
</dbReference>
<reference evidence="20" key="1">
    <citation type="submission" date="2018-05" db="EMBL/GenBank/DDBJ databases">
        <authorList>
            <person name="Lanie J.A."/>
            <person name="Ng W.-L."/>
            <person name="Kazmierczak K.M."/>
            <person name="Andrzejewski T.M."/>
            <person name="Davidsen T.M."/>
            <person name="Wayne K.J."/>
            <person name="Tettelin H."/>
            <person name="Glass J.I."/>
            <person name="Rusch D."/>
            <person name="Podicherti R."/>
            <person name="Tsui H.-C.T."/>
            <person name="Winkler M.E."/>
        </authorList>
    </citation>
    <scope>NUCLEOTIDE SEQUENCE</scope>
</reference>
<dbReference type="EMBL" id="UINC01000399">
    <property type="protein sequence ID" value="SUZ54634.1"/>
    <property type="molecule type" value="Genomic_DNA"/>
</dbReference>